<sequence>MAVSMAQVAQEKGALIVQETLYKKKCAAQKRMAEDNRAIQTGLQQLWQDRSNYLQKVRERRALFLEEKKQRAKDRLLIQDLSNERSVWTKGLYKIDRLKEKKALLNEKCLIVQQRRETEKYQKDLLKRTKELRAQEAYTRRCEEKFVFNMIAFQKSWERLQEAKAKVAVVNTNASSR</sequence>
<dbReference type="PANTHER" id="PTHR46723">
    <property type="entry name" value="LEUCINE-RICH REPEAT AND IQ DOMAIN-CONTAINING PROTEIN 3"/>
    <property type="match status" value="1"/>
</dbReference>
<evidence type="ECO:0000313" key="2">
    <source>
        <dbReference type="Proteomes" id="UP000550707"/>
    </source>
</evidence>
<dbReference type="EMBL" id="JACASF010000012">
    <property type="protein sequence ID" value="KAF6444370.1"/>
    <property type="molecule type" value="Genomic_DNA"/>
</dbReference>
<organism evidence="1 2">
    <name type="scientific">Molossus molossus</name>
    <name type="common">Pallas' mastiff bat</name>
    <name type="synonym">Vespertilio molossus</name>
    <dbReference type="NCBI Taxonomy" id="27622"/>
    <lineage>
        <taxon>Eukaryota</taxon>
        <taxon>Metazoa</taxon>
        <taxon>Chordata</taxon>
        <taxon>Craniata</taxon>
        <taxon>Vertebrata</taxon>
        <taxon>Euteleostomi</taxon>
        <taxon>Mammalia</taxon>
        <taxon>Eutheria</taxon>
        <taxon>Laurasiatheria</taxon>
        <taxon>Chiroptera</taxon>
        <taxon>Yangochiroptera</taxon>
        <taxon>Molossidae</taxon>
        <taxon>Molossus</taxon>
    </lineage>
</organism>
<comment type="caution">
    <text evidence="1">The sequence shown here is derived from an EMBL/GenBank/DDBJ whole genome shotgun (WGS) entry which is preliminary data.</text>
</comment>
<protein>
    <submittedName>
        <fullName evidence="1">Leucine rich repeats and IQ motif containing 3</fullName>
    </submittedName>
</protein>
<dbReference type="PANTHER" id="PTHR46723:SF1">
    <property type="entry name" value="LEUCINE-RICH REPEAT AND IQ DOMAIN-CONTAINING PROTEIN 3"/>
    <property type="match status" value="1"/>
</dbReference>
<keyword evidence="2" id="KW-1185">Reference proteome</keyword>
<reference evidence="1 2" key="1">
    <citation type="journal article" date="2020" name="Nature">
        <title>Six reference-quality genomes reveal evolution of bat adaptations.</title>
        <authorList>
            <person name="Jebb D."/>
            <person name="Huang Z."/>
            <person name="Pippel M."/>
            <person name="Hughes G.M."/>
            <person name="Lavrichenko K."/>
            <person name="Devanna P."/>
            <person name="Winkler S."/>
            <person name="Jermiin L.S."/>
            <person name="Skirmuntt E.C."/>
            <person name="Katzourakis A."/>
            <person name="Burkitt-Gray L."/>
            <person name="Ray D.A."/>
            <person name="Sullivan K.A.M."/>
            <person name="Roscito J.G."/>
            <person name="Kirilenko B.M."/>
            <person name="Davalos L.M."/>
            <person name="Corthals A.P."/>
            <person name="Power M.L."/>
            <person name="Jones G."/>
            <person name="Ransome R.D."/>
            <person name="Dechmann D.K.N."/>
            <person name="Locatelli A.G."/>
            <person name="Puechmaille S.J."/>
            <person name="Fedrigo O."/>
            <person name="Jarvis E.D."/>
            <person name="Hiller M."/>
            <person name="Vernes S.C."/>
            <person name="Myers E.W."/>
            <person name="Teeling E.C."/>
        </authorList>
    </citation>
    <scope>NUCLEOTIDE SEQUENCE [LARGE SCALE GENOMIC DNA]</scope>
    <source>
        <strain evidence="1">MMolMol1</strain>
        <tissue evidence="1">Muscle</tissue>
    </source>
</reference>
<dbReference type="Proteomes" id="UP000550707">
    <property type="component" value="Unassembled WGS sequence"/>
</dbReference>
<name>A0A7J8F9N0_MOLMO</name>
<dbReference type="InterPro" id="IPR052859">
    <property type="entry name" value="LRR-IQ_domain_protein"/>
</dbReference>
<proteinExistence type="predicted"/>
<gene>
    <name evidence="1" type="ORF">HJG59_011672</name>
</gene>
<accession>A0A7J8F9N0</accession>
<evidence type="ECO:0000313" key="1">
    <source>
        <dbReference type="EMBL" id="KAF6444370.1"/>
    </source>
</evidence>
<dbReference type="AlphaFoldDB" id="A0A7J8F9N0"/>